<dbReference type="PANTHER" id="PTHR30121">
    <property type="entry name" value="UNCHARACTERIZED PROTEIN YJGR-RELATED"/>
    <property type="match status" value="1"/>
</dbReference>
<dbReference type="InterPro" id="IPR027417">
    <property type="entry name" value="P-loop_NTPase"/>
</dbReference>
<evidence type="ECO:0000313" key="2">
    <source>
        <dbReference type="Proteomes" id="UP000345637"/>
    </source>
</evidence>
<dbReference type="InterPro" id="IPR051162">
    <property type="entry name" value="T4SS_component"/>
</dbReference>
<dbReference type="EMBL" id="CAADJE010000033">
    <property type="protein sequence ID" value="VFS87480.1"/>
    <property type="molecule type" value="Genomic_DNA"/>
</dbReference>
<name>A0A485CS00_RAOPL</name>
<protein>
    <submittedName>
        <fullName evidence="1">Pertussis toxin liberation protein C</fullName>
    </submittedName>
</protein>
<dbReference type="PANTHER" id="PTHR30121:SF12">
    <property type="entry name" value="TYPE IV SECRETION SYSTEM PROTEIN CAGE"/>
    <property type="match status" value="1"/>
</dbReference>
<evidence type="ECO:0000313" key="1">
    <source>
        <dbReference type="EMBL" id="VFS87480.1"/>
    </source>
</evidence>
<proteinExistence type="predicted"/>
<dbReference type="SUPFAM" id="SSF52540">
    <property type="entry name" value="P-loop containing nucleoside triphosphate hydrolases"/>
    <property type="match status" value="1"/>
</dbReference>
<gene>
    <name evidence="1" type="primary">ptlC_2</name>
    <name evidence="1" type="ORF">NCTC12998_06382</name>
</gene>
<organism evidence="1 2">
    <name type="scientific">Raoultella planticola</name>
    <name type="common">Klebsiella planticola</name>
    <dbReference type="NCBI Taxonomy" id="575"/>
    <lineage>
        <taxon>Bacteria</taxon>
        <taxon>Pseudomonadati</taxon>
        <taxon>Pseudomonadota</taxon>
        <taxon>Gammaproteobacteria</taxon>
        <taxon>Enterobacterales</taxon>
        <taxon>Enterobacteriaceae</taxon>
        <taxon>Klebsiella/Raoultella group</taxon>
        <taxon>Raoultella</taxon>
    </lineage>
</organism>
<accession>A0A485CS00</accession>
<dbReference type="AlphaFoldDB" id="A0A485CS00"/>
<reference evidence="1 2" key="1">
    <citation type="submission" date="2019-03" db="EMBL/GenBank/DDBJ databases">
        <authorList>
            <consortium name="Pathogen Informatics"/>
        </authorList>
    </citation>
    <scope>NUCLEOTIDE SEQUENCE [LARGE SCALE GENOMIC DNA]</scope>
    <source>
        <strain evidence="1 2">NCTC12998</strain>
    </source>
</reference>
<dbReference type="Proteomes" id="UP000345637">
    <property type="component" value="Unassembled WGS sequence"/>
</dbReference>
<sequence>MTTLSTLSLPAAYLAQLPGVYTLRPRLVAVSSQNFADLASLHNFHPHKRNGNPWGDAIAILKSPGSGGYYLNLHDSQSGRDDFNEKTPGNTAIIGKTGSGKTMLMTMMQQLMQKYRNPATFSESAPLKQLTTVYFDKDRAAEMAIRQMGGRYFRIRTGTPTGFNPFKLAPTRRNISFIKRLVRMLCGRNGKPLDPRDEERISAAVDTIMLDYPPEYRKFGITRLLEVLPEPPTPRRPHQRAYVFALNSGRRAASSAGYSTMRRTPSISATSKILVSTVRNFSMMTTFAAPSRFICFTASPACWTVAGW</sequence>